<dbReference type="Gene3D" id="1.20.1290.10">
    <property type="entry name" value="AhpD-like"/>
    <property type="match status" value="1"/>
</dbReference>
<evidence type="ECO:0000313" key="3">
    <source>
        <dbReference type="Proteomes" id="UP001589619"/>
    </source>
</evidence>
<evidence type="ECO:0000259" key="1">
    <source>
        <dbReference type="Pfam" id="PF02627"/>
    </source>
</evidence>
<name>A0ABV5VPJ9_9BACL</name>
<feature type="domain" description="Carboxymuconolactone decarboxylase-like" evidence="1">
    <location>
        <begin position="30"/>
        <end position="104"/>
    </location>
</feature>
<dbReference type="Pfam" id="PF02627">
    <property type="entry name" value="CMD"/>
    <property type="match status" value="1"/>
</dbReference>
<proteinExistence type="predicted"/>
<dbReference type="PANTHER" id="PTHR34846:SF5">
    <property type="entry name" value="CARBOXYMUCONOLACTONE DECARBOXYLASE-LIKE DOMAIN-CONTAINING PROTEIN"/>
    <property type="match status" value="1"/>
</dbReference>
<dbReference type="Proteomes" id="UP001589619">
    <property type="component" value="Unassembled WGS sequence"/>
</dbReference>
<reference evidence="2 3" key="1">
    <citation type="submission" date="2024-09" db="EMBL/GenBank/DDBJ databases">
        <authorList>
            <person name="Sun Q."/>
            <person name="Mori K."/>
        </authorList>
    </citation>
    <scope>NUCLEOTIDE SEQUENCE [LARGE SCALE GENOMIC DNA]</scope>
    <source>
        <strain evidence="2 3">JCM 12520</strain>
    </source>
</reference>
<dbReference type="SUPFAM" id="SSF69118">
    <property type="entry name" value="AhpD-like"/>
    <property type="match status" value="1"/>
</dbReference>
<sequence>MAVSELPEELRAVAGIGASNVLLTLAHRGDLMSAWLEFGMHFISGGRVSMRTRELLILRVGLRTSCAYEWGNHVPGALSTGVTADEIAALADGAGSWSAAEAAVLGLVDDLCTDNCASEETWKALTAAYTEGEIIELVMLIGFYQMNAGFLNSLGVQIEPGRPGLGQGMAYEAPAVPVRTTGSSVAEAQTESTVDGTWQLKFYHPAATQELRLEAVSEVGALSGSITNEAAGITVPVSEGAVRGNRVTFTTVMTKPFPATITWDGTIDSDFVSGTVNIKGVGSFPFDGTRSGQK</sequence>
<evidence type="ECO:0000313" key="2">
    <source>
        <dbReference type="EMBL" id="MFB9750190.1"/>
    </source>
</evidence>
<organism evidence="2 3">
    <name type="scientific">Paenibacillus hodogayensis</name>
    <dbReference type="NCBI Taxonomy" id="279208"/>
    <lineage>
        <taxon>Bacteria</taxon>
        <taxon>Bacillati</taxon>
        <taxon>Bacillota</taxon>
        <taxon>Bacilli</taxon>
        <taxon>Bacillales</taxon>
        <taxon>Paenibacillaceae</taxon>
        <taxon>Paenibacillus</taxon>
    </lineage>
</organism>
<protein>
    <submittedName>
        <fullName evidence="2">Carboxymuconolactone decarboxylase family protein</fullName>
    </submittedName>
</protein>
<dbReference type="RefSeq" id="WP_344916815.1">
    <property type="nucleotide sequence ID" value="NZ_BAAAYO010000021.1"/>
</dbReference>
<dbReference type="InterPro" id="IPR029032">
    <property type="entry name" value="AhpD-like"/>
</dbReference>
<accession>A0ABV5VPJ9</accession>
<keyword evidence="3" id="KW-1185">Reference proteome</keyword>
<gene>
    <name evidence="2" type="ORF">ACFFNY_01275</name>
</gene>
<dbReference type="InterPro" id="IPR003779">
    <property type="entry name" value="CMD-like"/>
</dbReference>
<comment type="caution">
    <text evidence="2">The sequence shown here is derived from an EMBL/GenBank/DDBJ whole genome shotgun (WGS) entry which is preliminary data.</text>
</comment>
<dbReference type="PANTHER" id="PTHR34846">
    <property type="entry name" value="4-CARBOXYMUCONOLACTONE DECARBOXYLASE FAMILY PROTEIN (AFU_ORTHOLOGUE AFUA_6G11590)"/>
    <property type="match status" value="1"/>
</dbReference>
<dbReference type="EMBL" id="JBHMAG010000002">
    <property type="protein sequence ID" value="MFB9750190.1"/>
    <property type="molecule type" value="Genomic_DNA"/>
</dbReference>